<sequence length="230" mass="25464">MTYSIRFNSQIPNNLPSYMESLFSKVSDLAQRYIFRGPSFPATSSHPLGDTYSGALRALLPPPTHWAIHIPGPFVPCYLLPPTGRYIFRGPSCPATSPHPLGDTYSGALRALLPPPTHWAIHIPGPYVPYYLLPPTGRYIFRGPSCPATSPHPLGDTYSGALRALLPPPTHWAIHIPGPLRAIKPPPPINQAFLALIRLKPPPHTRFGVTNRGLGAFHNYFKIENNFIRR</sequence>
<protein>
    <submittedName>
        <fullName evidence="1">Uncharacterized protein</fullName>
    </submittedName>
</protein>
<evidence type="ECO:0000313" key="2">
    <source>
        <dbReference type="Proteomes" id="UP000198287"/>
    </source>
</evidence>
<proteinExistence type="predicted"/>
<dbReference type="EMBL" id="LNIX01000056">
    <property type="protein sequence ID" value="OXA37490.1"/>
    <property type="molecule type" value="Genomic_DNA"/>
</dbReference>
<reference evidence="1 2" key="1">
    <citation type="submission" date="2015-12" db="EMBL/GenBank/DDBJ databases">
        <title>The genome of Folsomia candida.</title>
        <authorList>
            <person name="Faddeeva A."/>
            <person name="Derks M.F."/>
            <person name="Anvar Y."/>
            <person name="Smit S."/>
            <person name="Van Straalen N."/>
            <person name="Roelofs D."/>
        </authorList>
    </citation>
    <scope>NUCLEOTIDE SEQUENCE [LARGE SCALE GENOMIC DNA]</scope>
    <source>
        <strain evidence="1 2">VU population</strain>
        <tissue evidence="1">Whole body</tissue>
    </source>
</reference>
<dbReference type="Proteomes" id="UP000198287">
    <property type="component" value="Unassembled WGS sequence"/>
</dbReference>
<name>A0A226CXK2_FOLCA</name>
<gene>
    <name evidence="1" type="ORF">Fcan01_27744</name>
</gene>
<dbReference type="AlphaFoldDB" id="A0A226CXK2"/>
<keyword evidence="2" id="KW-1185">Reference proteome</keyword>
<organism evidence="1 2">
    <name type="scientific">Folsomia candida</name>
    <name type="common">Springtail</name>
    <dbReference type="NCBI Taxonomy" id="158441"/>
    <lineage>
        <taxon>Eukaryota</taxon>
        <taxon>Metazoa</taxon>
        <taxon>Ecdysozoa</taxon>
        <taxon>Arthropoda</taxon>
        <taxon>Hexapoda</taxon>
        <taxon>Collembola</taxon>
        <taxon>Entomobryomorpha</taxon>
        <taxon>Isotomoidea</taxon>
        <taxon>Isotomidae</taxon>
        <taxon>Proisotominae</taxon>
        <taxon>Folsomia</taxon>
    </lineage>
</organism>
<evidence type="ECO:0000313" key="1">
    <source>
        <dbReference type="EMBL" id="OXA37490.1"/>
    </source>
</evidence>
<comment type="caution">
    <text evidence="1">The sequence shown here is derived from an EMBL/GenBank/DDBJ whole genome shotgun (WGS) entry which is preliminary data.</text>
</comment>
<accession>A0A226CXK2</accession>